<dbReference type="AlphaFoldDB" id="A0AAD9P6Y6"/>
<dbReference type="EMBL" id="JAODUO010000112">
    <property type="protein sequence ID" value="KAK2189210.1"/>
    <property type="molecule type" value="Genomic_DNA"/>
</dbReference>
<accession>A0AAD9P6Y6</accession>
<evidence type="ECO:0008006" key="3">
    <source>
        <dbReference type="Google" id="ProtNLM"/>
    </source>
</evidence>
<gene>
    <name evidence="1" type="ORF">NP493_113g02035</name>
</gene>
<dbReference type="Gene3D" id="2.130.10.10">
    <property type="entry name" value="YVTN repeat-like/Quinoprotein amine dehydrogenase"/>
    <property type="match status" value="1"/>
</dbReference>
<evidence type="ECO:0000313" key="2">
    <source>
        <dbReference type="Proteomes" id="UP001209878"/>
    </source>
</evidence>
<dbReference type="SUPFAM" id="SSF75011">
    <property type="entry name" value="3-carboxy-cis,cis-mucoante lactonizing enzyme"/>
    <property type="match status" value="1"/>
</dbReference>
<protein>
    <recommendedName>
        <fullName evidence="3">Follistatin-related protein 5</fullName>
    </recommendedName>
</protein>
<dbReference type="Proteomes" id="UP001209878">
    <property type="component" value="Unassembled WGS sequence"/>
</dbReference>
<evidence type="ECO:0000313" key="1">
    <source>
        <dbReference type="EMBL" id="KAK2189210.1"/>
    </source>
</evidence>
<comment type="caution">
    <text evidence="1">The sequence shown here is derived from an EMBL/GenBank/DDBJ whole genome shotgun (WGS) entry which is preliminary data.</text>
</comment>
<keyword evidence="2" id="KW-1185">Reference proteome</keyword>
<dbReference type="InterPro" id="IPR015943">
    <property type="entry name" value="WD40/YVTN_repeat-like_dom_sf"/>
</dbReference>
<reference evidence="1" key="1">
    <citation type="journal article" date="2023" name="Mol. Biol. Evol.">
        <title>Third-Generation Sequencing Reveals the Adaptive Role of the Epigenome in Three Deep-Sea Polychaetes.</title>
        <authorList>
            <person name="Perez M."/>
            <person name="Aroh O."/>
            <person name="Sun Y."/>
            <person name="Lan Y."/>
            <person name="Juniper S.K."/>
            <person name="Young C.R."/>
            <person name="Angers B."/>
            <person name="Qian P.Y."/>
        </authorList>
    </citation>
    <scope>NUCLEOTIDE SEQUENCE</scope>
    <source>
        <strain evidence="1">R07B-5</strain>
    </source>
</reference>
<proteinExistence type="predicted"/>
<organism evidence="1 2">
    <name type="scientific">Ridgeia piscesae</name>
    <name type="common">Tubeworm</name>
    <dbReference type="NCBI Taxonomy" id="27915"/>
    <lineage>
        <taxon>Eukaryota</taxon>
        <taxon>Metazoa</taxon>
        <taxon>Spiralia</taxon>
        <taxon>Lophotrochozoa</taxon>
        <taxon>Annelida</taxon>
        <taxon>Polychaeta</taxon>
        <taxon>Sedentaria</taxon>
        <taxon>Canalipalpata</taxon>
        <taxon>Sabellida</taxon>
        <taxon>Siboglinidae</taxon>
        <taxon>Ridgeia</taxon>
    </lineage>
</organism>
<name>A0AAD9P6Y6_RIDPI</name>
<sequence length="448" mass="50103">MPCTHVTRAHYKCKARSSAGSSQDIATVFIEKSDVPSYTAASAQDTHEVFVIFHDDGFTVYEPNHCYIEHQVSGDFSNFVLQPPYGISLHTLCDGEKPCSWGSAVNVRNRFIYVSQPLLNRVIVIEIQKRSNPVEVITTDAVPVRLQYVRHLDQVWVVCWNDVNGAGSRSVIIIREASKGKRHGIVHPQSVTGGLDQMDDVFLPPSNDLQETFDYGYAMQRGQEAIYKLNMHTMQYMKTIDLSSRLCVPQSVAFVPIGGQVMVQCAPRSSESMKSSRLVLDYTTDEIVSHSESGGDIYVSPDSRYVILVDSEGNTLTVSSVADNGKLEYVYDEYTNTHISAVTFFPSDSGRGYDLYASSKDKNDVLYMNLNSGKVEMIEGVGQPPELSAWHWNKHGRSIVSSGIFGEYLMTVSHDAVVMIDGKRRHVQCEWQNIKQGNVIVWVDPNHL</sequence>